<gene>
    <name evidence="2" type="ORF">RGR602_CH00431</name>
</gene>
<proteinExistence type="predicted"/>
<dbReference type="HOGENOM" id="CLU_093446_1_0_5"/>
<dbReference type="AlphaFoldDB" id="A0A0B4WZS8"/>
<dbReference type="Pfam" id="PF06835">
    <property type="entry name" value="LptC"/>
    <property type="match status" value="1"/>
</dbReference>
<keyword evidence="1" id="KW-0472">Membrane</keyword>
<evidence type="ECO:0000313" key="2">
    <source>
        <dbReference type="EMBL" id="AJD39802.1"/>
    </source>
</evidence>
<feature type="transmembrane region" description="Helical" evidence="1">
    <location>
        <begin position="36"/>
        <end position="59"/>
    </location>
</feature>
<keyword evidence="1" id="KW-0812">Transmembrane</keyword>
<keyword evidence="3" id="KW-1185">Reference proteome</keyword>
<keyword evidence="1" id="KW-1133">Transmembrane helix</keyword>
<dbReference type="EMBL" id="CP006877">
    <property type="protein sequence ID" value="AJD39802.1"/>
    <property type="molecule type" value="Genomic_DNA"/>
</dbReference>
<name>A0A0B4WZS8_9HYPH</name>
<protein>
    <submittedName>
        <fullName evidence="2">Lipopolysccharide assembly LptC-related protein</fullName>
    </submittedName>
</protein>
<reference evidence="2 3" key="1">
    <citation type="submission" date="2013-11" db="EMBL/GenBank/DDBJ databases">
        <title>Complete genome sequence of Rhizobium gallicum bv. gallicum R602.</title>
        <authorList>
            <person name="Bustos P."/>
            <person name="Santamaria R.I."/>
            <person name="Lozano L."/>
            <person name="Acosta J.L."/>
            <person name="Ormeno-Orrillo E."/>
            <person name="Rogel M.A."/>
            <person name="Romero D."/>
            <person name="Cevallos M.A."/>
            <person name="Martinez-Romero E."/>
            <person name="Gonzalez V."/>
        </authorList>
    </citation>
    <scope>NUCLEOTIDE SEQUENCE [LARGE SCALE GENOMIC DNA]</scope>
    <source>
        <strain evidence="2 3">R602</strain>
    </source>
</reference>
<evidence type="ECO:0000313" key="3">
    <source>
        <dbReference type="Proteomes" id="UP000031368"/>
    </source>
</evidence>
<organism evidence="2 3">
    <name type="scientific">Rhizobium gallicum bv. gallicum R602sp</name>
    <dbReference type="NCBI Taxonomy" id="1041138"/>
    <lineage>
        <taxon>Bacteria</taxon>
        <taxon>Pseudomonadati</taxon>
        <taxon>Pseudomonadota</taxon>
        <taxon>Alphaproteobacteria</taxon>
        <taxon>Hyphomicrobiales</taxon>
        <taxon>Rhizobiaceae</taxon>
        <taxon>Rhizobium/Agrobacterium group</taxon>
        <taxon>Rhizobium</taxon>
    </lineage>
</organism>
<sequence length="221" mass="23792">MLNTLNSSGKPAFARPGGSAYAAALFHSARVRRLKILLPVAAVIISLAFIAVSMVRAYLPENLKIEGAKIENGKIVMEKPAIAGRNADGINYSMLAERALQDIKNPNLITLETIKAAVPVNDDLIARVEAATADYDRSTDNLALRDPFTILLSNGLTAKFQSAKLDIKGGKMTTDDPIEIQKDGASIVAQSLKMTDKGRVITFEGNVRMNVDPSVIRKQGT</sequence>
<dbReference type="RefSeq" id="WP_039843737.1">
    <property type="nucleotide sequence ID" value="NZ_CP006877.1"/>
</dbReference>
<dbReference type="KEGG" id="rga:RGR602_CH00431"/>
<dbReference type="InterPro" id="IPR010664">
    <property type="entry name" value="LipoPS_assembly_LptC-rel"/>
</dbReference>
<dbReference type="Proteomes" id="UP000031368">
    <property type="component" value="Chromosome"/>
</dbReference>
<accession>A0A0B4WZS8</accession>
<evidence type="ECO:0000256" key="1">
    <source>
        <dbReference type="SAM" id="Phobius"/>
    </source>
</evidence>